<evidence type="ECO:0000313" key="2">
    <source>
        <dbReference type="EMBL" id="QGM99294.1"/>
    </source>
</evidence>
<feature type="chain" id="PRO_5025506784" description="3',5'-cyclic-nucleotide phosphodiesterase" evidence="1">
    <location>
        <begin position="19"/>
        <end position="104"/>
    </location>
</feature>
<evidence type="ECO:0008006" key="4">
    <source>
        <dbReference type="Google" id="ProtNLM"/>
    </source>
</evidence>
<gene>
    <name evidence="2" type="ORF">F7D14_18615</name>
</gene>
<dbReference type="EMBL" id="CP044331">
    <property type="protein sequence ID" value="QGM99294.1"/>
    <property type="molecule type" value="Genomic_DNA"/>
</dbReference>
<reference evidence="2 3" key="1">
    <citation type="submission" date="2019-09" db="EMBL/GenBank/DDBJ databases">
        <title>Isolation and complete genome sequencing of Methylocystis species.</title>
        <authorList>
            <person name="Rumah B.L."/>
            <person name="Stead C.E."/>
            <person name="Stevens B.C."/>
            <person name="Minton N.P."/>
            <person name="Grosse-Honebrink A."/>
            <person name="Zhang Y."/>
        </authorList>
    </citation>
    <scope>NUCLEOTIDE SEQUENCE [LARGE SCALE GENOMIC DNA]</scope>
    <source>
        <strain evidence="2 3">BRCS2</strain>
    </source>
</reference>
<accession>A0A6B8M5M5</accession>
<keyword evidence="1" id="KW-0732">Signal</keyword>
<dbReference type="KEGG" id="mpar:F7D14_18615"/>
<feature type="signal peptide" evidence="1">
    <location>
        <begin position="1"/>
        <end position="18"/>
    </location>
</feature>
<protein>
    <recommendedName>
        <fullName evidence="4">3',5'-cyclic-nucleotide phosphodiesterase</fullName>
    </recommendedName>
</protein>
<evidence type="ECO:0000256" key="1">
    <source>
        <dbReference type="SAM" id="SignalP"/>
    </source>
</evidence>
<name>A0A6B8M5M5_9HYPH</name>
<proteinExistence type="predicted"/>
<evidence type="ECO:0000313" key="3">
    <source>
        <dbReference type="Proteomes" id="UP000422569"/>
    </source>
</evidence>
<dbReference type="Proteomes" id="UP000422569">
    <property type="component" value="Chromosome"/>
</dbReference>
<organism evidence="2 3">
    <name type="scientific">Methylocystis parvus</name>
    <dbReference type="NCBI Taxonomy" id="134"/>
    <lineage>
        <taxon>Bacteria</taxon>
        <taxon>Pseudomonadati</taxon>
        <taxon>Pseudomonadota</taxon>
        <taxon>Alphaproteobacteria</taxon>
        <taxon>Hyphomicrobiales</taxon>
        <taxon>Methylocystaceae</taxon>
        <taxon>Methylocystis</taxon>
    </lineage>
</organism>
<keyword evidence="3" id="KW-1185">Reference proteome</keyword>
<sequence length="104" mass="11508">MKYRLACLFALSVTPAFAVDPTGIPECDALLHRYEACSGQLKPKQVHEAQKELLDAAMGMRAASTDPTKRADLIRYCNDTFEQMKKQSDIKDCMSQAESAAPKP</sequence>
<dbReference type="AlphaFoldDB" id="A0A6B8M5M5"/>
<dbReference type="RefSeq" id="WP_016921498.1">
    <property type="nucleotide sequence ID" value="NZ_CP044331.1"/>
</dbReference>